<keyword evidence="1" id="KW-0472">Membrane</keyword>
<protein>
    <submittedName>
        <fullName evidence="2">Uncharacterized protein</fullName>
    </submittedName>
</protein>
<reference evidence="2" key="1">
    <citation type="submission" date="2014-09" db="EMBL/GenBank/DDBJ databases">
        <authorList>
            <person name="Magalhaes I.L.F."/>
            <person name="Oliveira U."/>
            <person name="Santos F.R."/>
            <person name="Vidigal T.H.D.A."/>
            <person name="Brescovit A.D."/>
            <person name="Santos A.J."/>
        </authorList>
    </citation>
    <scope>NUCLEOTIDE SEQUENCE</scope>
    <source>
        <tissue evidence="2">Shoot tissue taken approximately 20 cm above the soil surface</tissue>
    </source>
</reference>
<keyword evidence="1" id="KW-0812">Transmembrane</keyword>
<keyword evidence="1" id="KW-1133">Transmembrane helix</keyword>
<evidence type="ECO:0000256" key="1">
    <source>
        <dbReference type="SAM" id="Phobius"/>
    </source>
</evidence>
<sequence>MHIYLTFLPSKMFSIQRKCRSRWGGAIFASPASTLALVWVGRGRSGLISGGAPVDLRGFYVYIL</sequence>
<dbReference type="EMBL" id="GBRH01241836">
    <property type="protein sequence ID" value="JAD56059.1"/>
    <property type="molecule type" value="Transcribed_RNA"/>
</dbReference>
<proteinExistence type="predicted"/>
<evidence type="ECO:0000313" key="2">
    <source>
        <dbReference type="EMBL" id="JAD56059.1"/>
    </source>
</evidence>
<reference evidence="2" key="2">
    <citation type="journal article" date="2015" name="Data Brief">
        <title>Shoot transcriptome of the giant reed, Arundo donax.</title>
        <authorList>
            <person name="Barrero R.A."/>
            <person name="Guerrero F.D."/>
            <person name="Moolhuijzen P."/>
            <person name="Goolsby J.A."/>
            <person name="Tidwell J."/>
            <person name="Bellgard S.E."/>
            <person name="Bellgard M.I."/>
        </authorList>
    </citation>
    <scope>NUCLEOTIDE SEQUENCE</scope>
    <source>
        <tissue evidence="2">Shoot tissue taken approximately 20 cm above the soil surface</tissue>
    </source>
</reference>
<organism evidence="2">
    <name type="scientific">Arundo donax</name>
    <name type="common">Giant reed</name>
    <name type="synonym">Donax arundinaceus</name>
    <dbReference type="NCBI Taxonomy" id="35708"/>
    <lineage>
        <taxon>Eukaryota</taxon>
        <taxon>Viridiplantae</taxon>
        <taxon>Streptophyta</taxon>
        <taxon>Embryophyta</taxon>
        <taxon>Tracheophyta</taxon>
        <taxon>Spermatophyta</taxon>
        <taxon>Magnoliopsida</taxon>
        <taxon>Liliopsida</taxon>
        <taxon>Poales</taxon>
        <taxon>Poaceae</taxon>
        <taxon>PACMAD clade</taxon>
        <taxon>Arundinoideae</taxon>
        <taxon>Arundineae</taxon>
        <taxon>Arundo</taxon>
    </lineage>
</organism>
<dbReference type="AlphaFoldDB" id="A0A0A9AWF5"/>
<name>A0A0A9AWF5_ARUDO</name>
<feature type="transmembrane region" description="Helical" evidence="1">
    <location>
        <begin position="21"/>
        <end position="40"/>
    </location>
</feature>
<accession>A0A0A9AWF5</accession>